<dbReference type="Proteomes" id="UP000822476">
    <property type="component" value="Unassembled WGS sequence"/>
</dbReference>
<evidence type="ECO:0000313" key="2">
    <source>
        <dbReference type="Proteomes" id="UP000822476"/>
    </source>
</evidence>
<comment type="caution">
    <text evidence="1">The sequence shown here is derived from an EMBL/GenBank/DDBJ whole genome shotgun (WGS) entry which is preliminary data.</text>
</comment>
<protein>
    <submittedName>
        <fullName evidence="1">Uncharacterized protein</fullName>
    </submittedName>
</protein>
<gene>
    <name evidence="1" type="ORF">EG68_12191</name>
</gene>
<organism evidence="1 2">
    <name type="scientific">Paragonimus skrjabini miyazakii</name>
    <dbReference type="NCBI Taxonomy" id="59628"/>
    <lineage>
        <taxon>Eukaryota</taxon>
        <taxon>Metazoa</taxon>
        <taxon>Spiralia</taxon>
        <taxon>Lophotrochozoa</taxon>
        <taxon>Platyhelminthes</taxon>
        <taxon>Trematoda</taxon>
        <taxon>Digenea</taxon>
        <taxon>Plagiorchiida</taxon>
        <taxon>Troglotremata</taxon>
        <taxon>Troglotrematidae</taxon>
        <taxon>Paragonimus</taxon>
    </lineage>
</organism>
<reference evidence="1" key="1">
    <citation type="submission" date="2019-07" db="EMBL/GenBank/DDBJ databases">
        <title>Annotation for the trematode Paragonimus miyazaki's.</title>
        <authorList>
            <person name="Choi Y.-J."/>
        </authorList>
    </citation>
    <scope>NUCLEOTIDE SEQUENCE</scope>
    <source>
        <strain evidence="1">Japan</strain>
    </source>
</reference>
<proteinExistence type="predicted"/>
<evidence type="ECO:0000313" key="1">
    <source>
        <dbReference type="EMBL" id="KAF7234195.1"/>
    </source>
</evidence>
<dbReference type="AlphaFoldDB" id="A0A8S9YK23"/>
<dbReference type="EMBL" id="JTDE01011381">
    <property type="protein sequence ID" value="KAF7234195.1"/>
    <property type="molecule type" value="Genomic_DNA"/>
</dbReference>
<keyword evidence="2" id="KW-1185">Reference proteome</keyword>
<name>A0A8S9YK23_9TREM</name>
<accession>A0A8S9YK23</accession>
<sequence length="58" mass="6936">MQRLEWNLKIVQSMNMDSLNHIKDFKLDRLSNNCPFCLKLNVYIVKFGGEFLFKRLDA</sequence>